<dbReference type="EMBL" id="BARW01008977">
    <property type="protein sequence ID" value="GAI74678.1"/>
    <property type="molecule type" value="Genomic_DNA"/>
</dbReference>
<accession>X1R2B1</accession>
<reference evidence="1" key="1">
    <citation type="journal article" date="2014" name="Front. Microbiol.">
        <title>High frequency of phylogenetically diverse reductive dehalogenase-homologous genes in deep subseafloor sedimentary metagenomes.</title>
        <authorList>
            <person name="Kawai M."/>
            <person name="Futagami T."/>
            <person name="Toyoda A."/>
            <person name="Takaki Y."/>
            <person name="Nishi S."/>
            <person name="Hori S."/>
            <person name="Arai W."/>
            <person name="Tsubouchi T."/>
            <person name="Morono Y."/>
            <person name="Uchiyama I."/>
            <person name="Ito T."/>
            <person name="Fujiyama A."/>
            <person name="Inagaki F."/>
            <person name="Takami H."/>
        </authorList>
    </citation>
    <scope>NUCLEOTIDE SEQUENCE</scope>
    <source>
        <strain evidence="1">Expedition CK06-06</strain>
    </source>
</reference>
<dbReference type="AlphaFoldDB" id="X1R2B1"/>
<comment type="caution">
    <text evidence="1">The sequence shown here is derived from an EMBL/GenBank/DDBJ whole genome shotgun (WGS) entry which is preliminary data.</text>
</comment>
<name>X1R2B1_9ZZZZ</name>
<proteinExistence type="predicted"/>
<evidence type="ECO:0000313" key="1">
    <source>
        <dbReference type="EMBL" id="GAI74678.1"/>
    </source>
</evidence>
<organism evidence="1">
    <name type="scientific">marine sediment metagenome</name>
    <dbReference type="NCBI Taxonomy" id="412755"/>
    <lineage>
        <taxon>unclassified sequences</taxon>
        <taxon>metagenomes</taxon>
        <taxon>ecological metagenomes</taxon>
    </lineage>
</organism>
<protein>
    <submittedName>
        <fullName evidence="1">Uncharacterized protein</fullName>
    </submittedName>
</protein>
<gene>
    <name evidence="1" type="ORF">S12H4_18215</name>
</gene>
<sequence length="52" mass="5705">METNTFGEAFPGLGGDEMNLMPSLRKVVSPILSMDAFSLGNKTYPHFLLESI</sequence>